<feature type="compositionally biased region" description="Basic residues" evidence="1">
    <location>
        <begin position="17"/>
        <end position="29"/>
    </location>
</feature>
<gene>
    <name evidence="2" type="ORF">SETIT_9G552400v2</name>
</gene>
<accession>A0A368SW76</accession>
<reference evidence="2" key="2">
    <citation type="submission" date="2015-07" db="EMBL/GenBank/DDBJ databases">
        <authorList>
            <person name="Noorani M."/>
        </authorList>
    </citation>
    <scope>NUCLEOTIDE SEQUENCE</scope>
    <source>
        <strain evidence="2">Yugu1</strain>
    </source>
</reference>
<dbReference type="EMBL" id="CM003536">
    <property type="protein sequence ID" value="RCV46697.1"/>
    <property type="molecule type" value="Genomic_DNA"/>
</dbReference>
<evidence type="ECO:0000313" key="2">
    <source>
        <dbReference type="EMBL" id="RCV46697.1"/>
    </source>
</evidence>
<reference evidence="2" key="1">
    <citation type="journal article" date="2012" name="Nat. Biotechnol.">
        <title>Reference genome sequence of the model plant Setaria.</title>
        <authorList>
            <person name="Bennetzen J.L."/>
            <person name="Schmutz J."/>
            <person name="Wang H."/>
            <person name="Percifield R."/>
            <person name="Hawkins J."/>
            <person name="Pontaroli A.C."/>
            <person name="Estep M."/>
            <person name="Feng L."/>
            <person name="Vaughn J.N."/>
            <person name="Grimwood J."/>
            <person name="Jenkins J."/>
            <person name="Barry K."/>
            <person name="Lindquist E."/>
            <person name="Hellsten U."/>
            <person name="Deshpande S."/>
            <person name="Wang X."/>
            <person name="Wu X."/>
            <person name="Mitros T."/>
            <person name="Triplett J."/>
            <person name="Yang X."/>
            <person name="Ye C.Y."/>
            <person name="Mauro-Herrera M."/>
            <person name="Wang L."/>
            <person name="Li P."/>
            <person name="Sharma M."/>
            <person name="Sharma R."/>
            <person name="Ronald P.C."/>
            <person name="Panaud O."/>
            <person name="Kellogg E.A."/>
            <person name="Brutnell T.P."/>
            <person name="Doust A.N."/>
            <person name="Tuskan G.A."/>
            <person name="Rokhsar D."/>
            <person name="Devos K.M."/>
        </authorList>
    </citation>
    <scope>NUCLEOTIDE SEQUENCE [LARGE SCALE GENOMIC DNA]</scope>
    <source>
        <strain evidence="2">Yugu1</strain>
    </source>
</reference>
<name>A0A368SW76_SETIT</name>
<organism evidence="2">
    <name type="scientific">Setaria italica</name>
    <name type="common">Foxtail millet</name>
    <name type="synonym">Panicum italicum</name>
    <dbReference type="NCBI Taxonomy" id="4555"/>
    <lineage>
        <taxon>Eukaryota</taxon>
        <taxon>Viridiplantae</taxon>
        <taxon>Streptophyta</taxon>
        <taxon>Embryophyta</taxon>
        <taxon>Tracheophyta</taxon>
        <taxon>Spermatophyta</taxon>
        <taxon>Magnoliopsida</taxon>
        <taxon>Liliopsida</taxon>
        <taxon>Poales</taxon>
        <taxon>Poaceae</taxon>
        <taxon>PACMAD clade</taxon>
        <taxon>Panicoideae</taxon>
        <taxon>Panicodae</taxon>
        <taxon>Paniceae</taxon>
        <taxon>Cenchrinae</taxon>
        <taxon>Setaria</taxon>
    </lineage>
</organism>
<protein>
    <submittedName>
        <fullName evidence="2">Uncharacterized protein</fullName>
    </submittedName>
</protein>
<proteinExistence type="predicted"/>
<dbReference type="AlphaFoldDB" id="A0A368SW76"/>
<evidence type="ECO:0000256" key="1">
    <source>
        <dbReference type="SAM" id="MobiDB-lite"/>
    </source>
</evidence>
<feature type="region of interest" description="Disordered" evidence="1">
    <location>
        <begin position="1"/>
        <end position="47"/>
    </location>
</feature>
<feature type="compositionally biased region" description="Basic residues" evidence="1">
    <location>
        <begin position="37"/>
        <end position="47"/>
    </location>
</feature>
<sequence>MEMGKRAISCAPASTRSSKRPHRRRRVHPQRGTSRPTCRRRSWQQLG</sequence>